<accession>A0A4R4FD88</accession>
<dbReference type="RefSeq" id="WP_066579960.1">
    <property type="nucleotide sequence ID" value="NZ_JAOBST010000041.1"/>
</dbReference>
<name>A0A4R4FD88_9FIRM</name>
<protein>
    <submittedName>
        <fullName evidence="1">Uncharacterized protein</fullName>
    </submittedName>
</protein>
<sequence length="66" mass="7176">MEISARFADKEEVKGLEETGYKSIPSEAGKIVLPGKGVGIADTVKLKLARILWSKRIVVEGLTYEG</sequence>
<comment type="caution">
    <text evidence="1">The sequence shown here is derived from an EMBL/GenBank/DDBJ whole genome shotgun (WGS) entry which is preliminary data.</text>
</comment>
<reference evidence="1 2" key="1">
    <citation type="journal article" date="2016" name="Nat. Microbiol.">
        <title>The Mouse Intestinal Bacterial Collection (miBC) provides host-specific insight into cultured diversity and functional potential of the gut microbiota.</title>
        <authorList>
            <person name="Lagkouvardos I."/>
            <person name="Pukall R."/>
            <person name="Abt B."/>
            <person name="Foesel B.U."/>
            <person name="Meier-Kolthoff J.P."/>
            <person name="Kumar N."/>
            <person name="Bresciani A."/>
            <person name="Martinez I."/>
            <person name="Just S."/>
            <person name="Ziegler C."/>
            <person name="Brugiroux S."/>
            <person name="Garzetti D."/>
            <person name="Wenning M."/>
            <person name="Bui T.P."/>
            <person name="Wang J."/>
            <person name="Hugenholtz F."/>
            <person name="Plugge C.M."/>
            <person name="Peterson D.A."/>
            <person name="Hornef M.W."/>
            <person name="Baines J.F."/>
            <person name="Smidt H."/>
            <person name="Walter J."/>
            <person name="Kristiansen K."/>
            <person name="Nielsen H.B."/>
            <person name="Haller D."/>
            <person name="Overmann J."/>
            <person name="Stecher B."/>
            <person name="Clavel T."/>
        </authorList>
    </citation>
    <scope>NUCLEOTIDE SEQUENCE [LARGE SCALE GENOMIC DNA]</scope>
    <source>
        <strain evidence="1 2">DSM 28560</strain>
    </source>
</reference>
<evidence type="ECO:0000313" key="1">
    <source>
        <dbReference type="EMBL" id="TDA20596.1"/>
    </source>
</evidence>
<dbReference type="EMBL" id="SMMX01000018">
    <property type="protein sequence ID" value="TDA20596.1"/>
    <property type="molecule type" value="Genomic_DNA"/>
</dbReference>
<gene>
    <name evidence="1" type="ORF">E1963_16200</name>
</gene>
<keyword evidence="2" id="KW-1185">Reference proteome</keyword>
<proteinExistence type="predicted"/>
<organism evidence="1 2">
    <name type="scientific">Extibacter muris</name>
    <dbReference type="NCBI Taxonomy" id="1796622"/>
    <lineage>
        <taxon>Bacteria</taxon>
        <taxon>Bacillati</taxon>
        <taxon>Bacillota</taxon>
        <taxon>Clostridia</taxon>
        <taxon>Lachnospirales</taxon>
        <taxon>Lachnospiraceae</taxon>
        <taxon>Extibacter</taxon>
    </lineage>
</organism>
<dbReference type="AlphaFoldDB" id="A0A4R4FD88"/>
<dbReference type="Proteomes" id="UP000295710">
    <property type="component" value="Unassembled WGS sequence"/>
</dbReference>
<evidence type="ECO:0000313" key="2">
    <source>
        <dbReference type="Proteomes" id="UP000295710"/>
    </source>
</evidence>